<dbReference type="EnsemblMetazoa" id="XM_030977258">
    <property type="protein sequence ID" value="XP_030833118"/>
    <property type="gene ID" value="LOC115918405"/>
</dbReference>
<keyword evidence="5" id="KW-0297">G-protein coupled receptor</keyword>
<keyword evidence="6 11" id="KW-0472">Membrane</keyword>
<feature type="transmembrane region" description="Helical" evidence="11">
    <location>
        <begin position="160"/>
        <end position="182"/>
    </location>
</feature>
<dbReference type="Pfam" id="PF00001">
    <property type="entry name" value="7tm_1"/>
    <property type="match status" value="1"/>
</dbReference>
<feature type="domain" description="G-protein coupled receptors family 1 profile" evidence="12">
    <location>
        <begin position="1"/>
        <end position="179"/>
    </location>
</feature>
<evidence type="ECO:0000256" key="8">
    <source>
        <dbReference type="ARBA" id="ARBA00023170"/>
    </source>
</evidence>
<evidence type="ECO:0000259" key="12">
    <source>
        <dbReference type="PROSITE" id="PS50262"/>
    </source>
</evidence>
<proteinExistence type="predicted"/>
<reference evidence="13" key="2">
    <citation type="submission" date="2021-01" db="UniProtKB">
        <authorList>
            <consortium name="EnsemblMetazoa"/>
        </authorList>
    </citation>
    <scope>IDENTIFICATION</scope>
</reference>
<sequence length="231" mass="26417">MTIDRYFLIVHAVRSRNTRTTRRAILINVGIWFFSGVLYAPVLVFNKTVLEGGYLYCSRDFPWAHGELVFYLFILLATYGVPLSVIMFCYVQILYQVWHKTSAGTESAQANARALRRKKKITRMVFIVVTLFALCWAPLHAVNLGLQVAPNFESVVSTEFYTFCLCLAYANSCVNPFVYAFTTTSFKKYFKKFFSSGWSGKTPRENVSVSISMKTKTERLTTSQTREDSSI</sequence>
<organism evidence="13 14">
    <name type="scientific">Strongylocentrotus purpuratus</name>
    <name type="common">Purple sea urchin</name>
    <dbReference type="NCBI Taxonomy" id="7668"/>
    <lineage>
        <taxon>Eukaryota</taxon>
        <taxon>Metazoa</taxon>
        <taxon>Echinodermata</taxon>
        <taxon>Eleutherozoa</taxon>
        <taxon>Echinozoa</taxon>
        <taxon>Echinoidea</taxon>
        <taxon>Euechinoidea</taxon>
        <taxon>Echinacea</taxon>
        <taxon>Camarodonta</taxon>
        <taxon>Echinidea</taxon>
        <taxon>Strongylocentrotidae</taxon>
        <taxon>Strongylocentrotus</taxon>
    </lineage>
</organism>
<dbReference type="OrthoDB" id="2132067at2759"/>
<dbReference type="GeneID" id="115918405"/>
<keyword evidence="14" id="KW-1185">Reference proteome</keyword>
<dbReference type="RefSeq" id="XP_030833118.1">
    <property type="nucleotide sequence ID" value="XM_030977258.1"/>
</dbReference>
<evidence type="ECO:0000256" key="1">
    <source>
        <dbReference type="ARBA" id="ARBA00004651"/>
    </source>
</evidence>
<dbReference type="Gene3D" id="1.20.1070.10">
    <property type="entry name" value="Rhodopsin 7-helix transmembrane proteins"/>
    <property type="match status" value="1"/>
</dbReference>
<evidence type="ECO:0000256" key="5">
    <source>
        <dbReference type="ARBA" id="ARBA00023040"/>
    </source>
</evidence>
<evidence type="ECO:0000256" key="4">
    <source>
        <dbReference type="ARBA" id="ARBA00022989"/>
    </source>
</evidence>
<evidence type="ECO:0000256" key="6">
    <source>
        <dbReference type="ARBA" id="ARBA00023136"/>
    </source>
</evidence>
<keyword evidence="4 11" id="KW-1133">Transmembrane helix</keyword>
<dbReference type="InterPro" id="IPR017452">
    <property type="entry name" value="GPCR_Rhodpsn_7TM"/>
</dbReference>
<keyword evidence="2" id="KW-1003">Cell membrane</keyword>
<dbReference type="PROSITE" id="PS50262">
    <property type="entry name" value="G_PROTEIN_RECEP_F1_2"/>
    <property type="match status" value="1"/>
</dbReference>
<evidence type="ECO:0000256" key="11">
    <source>
        <dbReference type="SAM" id="Phobius"/>
    </source>
</evidence>
<name>A0A7M7N989_STRPU</name>
<keyword evidence="10" id="KW-0807">Transducer</keyword>
<dbReference type="OMA" id="WPSHMAR"/>
<dbReference type="PANTHER" id="PTHR45695">
    <property type="entry name" value="LEUCOKININ RECEPTOR-RELATED"/>
    <property type="match status" value="1"/>
</dbReference>
<dbReference type="SUPFAM" id="SSF81321">
    <property type="entry name" value="Family A G protein-coupled receptor-like"/>
    <property type="match status" value="1"/>
</dbReference>
<evidence type="ECO:0000313" key="14">
    <source>
        <dbReference type="Proteomes" id="UP000007110"/>
    </source>
</evidence>
<dbReference type="KEGG" id="spu:115918405"/>
<dbReference type="PRINTS" id="PR00237">
    <property type="entry name" value="GPCRRHODOPSN"/>
</dbReference>
<dbReference type="PANTHER" id="PTHR45695:SF23">
    <property type="entry name" value="GALANIN-LIKE G-PROTEIN COUPLED RECEPTOR NPR-9"/>
    <property type="match status" value="1"/>
</dbReference>
<keyword evidence="3 11" id="KW-0812">Transmembrane</keyword>
<dbReference type="InParanoid" id="A0A7M7N989"/>
<evidence type="ECO:0000313" key="13">
    <source>
        <dbReference type="EnsemblMetazoa" id="XP_030833118"/>
    </source>
</evidence>
<comment type="subcellular location">
    <subcellularLocation>
        <location evidence="1">Cell membrane</location>
        <topology evidence="1">Multi-pass membrane protein</topology>
    </subcellularLocation>
</comment>
<feature type="transmembrane region" description="Helical" evidence="11">
    <location>
        <begin position="24"/>
        <end position="45"/>
    </location>
</feature>
<reference evidence="14" key="1">
    <citation type="submission" date="2015-02" db="EMBL/GenBank/DDBJ databases">
        <title>Genome sequencing for Strongylocentrotus purpuratus.</title>
        <authorList>
            <person name="Murali S."/>
            <person name="Liu Y."/>
            <person name="Vee V."/>
            <person name="English A."/>
            <person name="Wang M."/>
            <person name="Skinner E."/>
            <person name="Han Y."/>
            <person name="Muzny D.M."/>
            <person name="Worley K.C."/>
            <person name="Gibbs R.A."/>
        </authorList>
    </citation>
    <scope>NUCLEOTIDE SEQUENCE</scope>
</reference>
<evidence type="ECO:0000256" key="10">
    <source>
        <dbReference type="ARBA" id="ARBA00023224"/>
    </source>
</evidence>
<feature type="transmembrane region" description="Helical" evidence="11">
    <location>
        <begin position="121"/>
        <end position="140"/>
    </location>
</feature>
<protein>
    <recommendedName>
        <fullName evidence="12">G-protein coupled receptors family 1 profile domain-containing protein</fullName>
    </recommendedName>
</protein>
<evidence type="ECO:0000256" key="9">
    <source>
        <dbReference type="ARBA" id="ARBA00023180"/>
    </source>
</evidence>
<dbReference type="GO" id="GO:0005886">
    <property type="term" value="C:plasma membrane"/>
    <property type="evidence" value="ECO:0000318"/>
    <property type="project" value="GO_Central"/>
</dbReference>
<accession>A0A7M7N989</accession>
<evidence type="ECO:0000256" key="2">
    <source>
        <dbReference type="ARBA" id="ARBA00022475"/>
    </source>
</evidence>
<dbReference type="GO" id="GO:0004930">
    <property type="term" value="F:G protein-coupled receptor activity"/>
    <property type="evidence" value="ECO:0000318"/>
    <property type="project" value="GO_Central"/>
</dbReference>
<keyword evidence="7" id="KW-1015">Disulfide bond</keyword>
<evidence type="ECO:0000256" key="7">
    <source>
        <dbReference type="ARBA" id="ARBA00023157"/>
    </source>
</evidence>
<dbReference type="Proteomes" id="UP000007110">
    <property type="component" value="Unassembled WGS sequence"/>
</dbReference>
<dbReference type="GO" id="GO:0007186">
    <property type="term" value="P:G protein-coupled receptor signaling pathway"/>
    <property type="evidence" value="ECO:0000318"/>
    <property type="project" value="GO_Central"/>
</dbReference>
<feature type="transmembrane region" description="Helical" evidence="11">
    <location>
        <begin position="68"/>
        <end position="91"/>
    </location>
</feature>
<dbReference type="AlphaFoldDB" id="A0A7M7N989"/>
<keyword evidence="9" id="KW-0325">Glycoprotein</keyword>
<dbReference type="InterPro" id="IPR000276">
    <property type="entry name" value="GPCR_Rhodpsn"/>
</dbReference>
<evidence type="ECO:0000256" key="3">
    <source>
        <dbReference type="ARBA" id="ARBA00022692"/>
    </source>
</evidence>
<keyword evidence="8" id="KW-0675">Receptor</keyword>